<dbReference type="Pfam" id="PF09815">
    <property type="entry name" value="XK-related"/>
    <property type="match status" value="2"/>
</dbReference>
<evidence type="ECO:0000256" key="7">
    <source>
        <dbReference type="RuleBase" id="RU910716"/>
    </source>
</evidence>
<keyword evidence="6 7" id="KW-0472">Membrane</keyword>
<evidence type="ECO:0000313" key="9">
    <source>
        <dbReference type="Proteomes" id="UP000708208"/>
    </source>
</evidence>
<keyword evidence="9" id="KW-1185">Reference proteome</keyword>
<protein>
    <recommendedName>
        <fullName evidence="7">XK-related protein</fullName>
    </recommendedName>
</protein>
<keyword evidence="5 7" id="KW-1133">Transmembrane helix</keyword>
<feature type="transmembrane region" description="Helical" evidence="7">
    <location>
        <begin position="56"/>
        <end position="77"/>
    </location>
</feature>
<comment type="subcellular location">
    <subcellularLocation>
        <location evidence="1">Cell membrane</location>
        <topology evidence="1">Multi-pass membrane protein</topology>
    </subcellularLocation>
    <subcellularLocation>
        <location evidence="7">Membrane</location>
        <topology evidence="7">Multi-pass membrane protein</topology>
    </subcellularLocation>
</comment>
<evidence type="ECO:0000313" key="8">
    <source>
        <dbReference type="EMBL" id="CAG7785911.1"/>
    </source>
</evidence>
<evidence type="ECO:0000256" key="6">
    <source>
        <dbReference type="ARBA" id="ARBA00023136"/>
    </source>
</evidence>
<evidence type="ECO:0000256" key="5">
    <source>
        <dbReference type="ARBA" id="ARBA00022989"/>
    </source>
</evidence>
<keyword evidence="4 7" id="KW-0812">Transmembrane</keyword>
<feature type="transmembrane region" description="Helical" evidence="7">
    <location>
        <begin position="30"/>
        <end position="47"/>
    </location>
</feature>
<dbReference type="InterPro" id="IPR050895">
    <property type="entry name" value="XK-related_scramblase"/>
</dbReference>
<feature type="transmembrane region" description="Helical" evidence="7">
    <location>
        <begin position="83"/>
        <end position="105"/>
    </location>
</feature>
<evidence type="ECO:0000256" key="1">
    <source>
        <dbReference type="ARBA" id="ARBA00004651"/>
    </source>
</evidence>
<evidence type="ECO:0000256" key="2">
    <source>
        <dbReference type="ARBA" id="ARBA00008789"/>
    </source>
</evidence>
<dbReference type="OrthoDB" id="6136301at2759"/>
<dbReference type="PANTHER" id="PTHR16024">
    <property type="entry name" value="XK-RELATED PROTEIN"/>
    <property type="match status" value="1"/>
</dbReference>
<dbReference type="GO" id="GO:0005886">
    <property type="term" value="C:plasma membrane"/>
    <property type="evidence" value="ECO:0007669"/>
    <property type="project" value="UniProtKB-SubCell"/>
</dbReference>
<dbReference type="InterPro" id="IPR018629">
    <property type="entry name" value="XK-rel"/>
</dbReference>
<dbReference type="AlphaFoldDB" id="A0A8J2KA20"/>
<dbReference type="EMBL" id="CAJVCH010306901">
    <property type="protein sequence ID" value="CAG7785911.1"/>
    <property type="molecule type" value="Genomic_DNA"/>
</dbReference>
<dbReference type="GO" id="GO:0043652">
    <property type="term" value="P:engulfment of apoptotic cell"/>
    <property type="evidence" value="ECO:0007669"/>
    <property type="project" value="TreeGrafter"/>
</dbReference>
<comment type="similarity">
    <text evidence="2 7">Belongs to the XK family.</text>
</comment>
<gene>
    <name evidence="8" type="ORF">AFUS01_LOCUS24506</name>
</gene>
<proteinExistence type="inferred from homology"/>
<dbReference type="Proteomes" id="UP000708208">
    <property type="component" value="Unassembled WGS sequence"/>
</dbReference>
<evidence type="ECO:0000256" key="4">
    <source>
        <dbReference type="ARBA" id="ARBA00022692"/>
    </source>
</evidence>
<accession>A0A8J2KA20</accession>
<name>A0A8J2KA20_9HEXA</name>
<dbReference type="GO" id="GO:1902742">
    <property type="term" value="P:apoptotic process involved in development"/>
    <property type="evidence" value="ECO:0007669"/>
    <property type="project" value="TreeGrafter"/>
</dbReference>
<evidence type="ECO:0000256" key="3">
    <source>
        <dbReference type="ARBA" id="ARBA00022475"/>
    </source>
</evidence>
<dbReference type="GO" id="GO:0070782">
    <property type="term" value="P:phosphatidylserine exposure on apoptotic cell surface"/>
    <property type="evidence" value="ECO:0007669"/>
    <property type="project" value="TreeGrafter"/>
</dbReference>
<dbReference type="PANTHER" id="PTHR16024:SF6">
    <property type="entry name" value="XK-RELATED PROTEIN"/>
    <property type="match status" value="1"/>
</dbReference>
<organism evidence="8 9">
    <name type="scientific">Allacma fusca</name>
    <dbReference type="NCBI Taxonomy" id="39272"/>
    <lineage>
        <taxon>Eukaryota</taxon>
        <taxon>Metazoa</taxon>
        <taxon>Ecdysozoa</taxon>
        <taxon>Arthropoda</taxon>
        <taxon>Hexapoda</taxon>
        <taxon>Collembola</taxon>
        <taxon>Symphypleona</taxon>
        <taxon>Sminthuridae</taxon>
        <taxon>Allacma</taxon>
    </lineage>
</organism>
<reference evidence="8" key="1">
    <citation type="submission" date="2021-06" db="EMBL/GenBank/DDBJ databases">
        <authorList>
            <person name="Hodson N. C."/>
            <person name="Mongue J. A."/>
            <person name="Jaron S. K."/>
        </authorList>
    </citation>
    <scope>NUCLEOTIDE SEQUENCE</scope>
</reference>
<comment type="caution">
    <text evidence="8">The sequence shown here is derived from an EMBL/GenBank/DDBJ whole genome shotgun (WGS) entry which is preliminary data.</text>
</comment>
<keyword evidence="3" id="KW-1003">Cell membrane</keyword>
<sequence>MGIFLQFFWHLCMITSRVFALAIFASAYPTIIIPVCLVHWVIMFIWLRDEPTRGKYWFFYLVCFVENTVMMFSSVWLPQHMEFSYFVISSYGLFFIGILLMWIYYRWFHPTGRFTSTYNAIKYMAFISRGSRAMVSNDYD</sequence>